<feature type="domain" description="Bulb-type lectin" evidence="3">
    <location>
        <begin position="1"/>
        <end position="61"/>
    </location>
</feature>
<protein>
    <submittedName>
        <fullName evidence="4">G-type lectin S-receptor-like serine threonine-kinase At4g27290 isoform X2</fullName>
    </submittedName>
</protein>
<organism evidence="4 5">
    <name type="scientific">Olea europaea subsp. europaea</name>
    <dbReference type="NCBI Taxonomy" id="158383"/>
    <lineage>
        <taxon>Eukaryota</taxon>
        <taxon>Viridiplantae</taxon>
        <taxon>Streptophyta</taxon>
        <taxon>Embryophyta</taxon>
        <taxon>Tracheophyta</taxon>
        <taxon>Spermatophyta</taxon>
        <taxon>Magnoliopsida</taxon>
        <taxon>eudicotyledons</taxon>
        <taxon>Gunneridae</taxon>
        <taxon>Pentapetalae</taxon>
        <taxon>asterids</taxon>
        <taxon>lamiids</taxon>
        <taxon>Lamiales</taxon>
        <taxon>Oleaceae</taxon>
        <taxon>Oleeae</taxon>
        <taxon>Olea</taxon>
    </lineage>
</organism>
<evidence type="ECO:0000259" key="3">
    <source>
        <dbReference type="PROSITE" id="PS50927"/>
    </source>
</evidence>
<dbReference type="Gramene" id="OE9A046926T1">
    <property type="protein sequence ID" value="OE9A046926C1"/>
    <property type="gene ID" value="OE9A046926"/>
</dbReference>
<dbReference type="AlphaFoldDB" id="A0A8S0SL59"/>
<evidence type="ECO:0000313" key="5">
    <source>
        <dbReference type="Proteomes" id="UP000594638"/>
    </source>
</evidence>
<accession>A0A8S0SL59</accession>
<dbReference type="OrthoDB" id="906010at2759"/>
<keyword evidence="1" id="KW-0732">Signal</keyword>
<keyword evidence="2" id="KW-0325">Glycoprotein</keyword>
<dbReference type="SUPFAM" id="SSF51110">
    <property type="entry name" value="alpha-D-mannose-specific plant lectins"/>
    <property type="match status" value="1"/>
</dbReference>
<evidence type="ECO:0000313" key="4">
    <source>
        <dbReference type="EMBL" id="CAA2992530.1"/>
    </source>
</evidence>
<dbReference type="Gene3D" id="2.90.10.10">
    <property type="entry name" value="Bulb-type lectin domain"/>
    <property type="match status" value="1"/>
</dbReference>
<evidence type="ECO:0000256" key="1">
    <source>
        <dbReference type="ARBA" id="ARBA00022729"/>
    </source>
</evidence>
<dbReference type="InterPro" id="IPR001480">
    <property type="entry name" value="Bulb-type_lectin_dom"/>
</dbReference>
<dbReference type="Pfam" id="PF01453">
    <property type="entry name" value="B_lectin"/>
    <property type="match status" value="1"/>
</dbReference>
<evidence type="ECO:0000256" key="2">
    <source>
        <dbReference type="ARBA" id="ARBA00023180"/>
    </source>
</evidence>
<sequence length="151" mass="17024">MSVSGILKVIELGVMVILNNTNIVWCSNTSTVAKNLILQLLDSGNLVLREAMDDNPEHFLCQSFEYLSDTTLPSTKFGLNYVTGREIYLSPWRTNEDPSPGNFTFHLDPTGYPQVIIKRGNLSRTGPWNGIRLSKAFPTYRYELFMSKNGT</sequence>
<proteinExistence type="predicted"/>
<keyword evidence="5" id="KW-1185">Reference proteome</keyword>
<name>A0A8S0SL59_OLEEU</name>
<dbReference type="PANTHER" id="PTHR32444">
    <property type="entry name" value="BULB-TYPE LECTIN DOMAIN-CONTAINING PROTEIN"/>
    <property type="match status" value="1"/>
</dbReference>
<dbReference type="PANTHER" id="PTHR32444:SF183">
    <property type="entry name" value="APPLE DOMAIN-CONTAINING PROTEIN"/>
    <property type="match status" value="1"/>
</dbReference>
<dbReference type="PROSITE" id="PS50927">
    <property type="entry name" value="BULB_LECTIN"/>
    <property type="match status" value="1"/>
</dbReference>
<gene>
    <name evidence="4" type="ORF">OLEA9_A046926</name>
</gene>
<dbReference type="EMBL" id="CACTIH010005437">
    <property type="protein sequence ID" value="CAA2992530.1"/>
    <property type="molecule type" value="Genomic_DNA"/>
</dbReference>
<dbReference type="Proteomes" id="UP000594638">
    <property type="component" value="Unassembled WGS sequence"/>
</dbReference>
<comment type="caution">
    <text evidence="4">The sequence shown here is derived from an EMBL/GenBank/DDBJ whole genome shotgun (WGS) entry which is preliminary data.</text>
</comment>
<dbReference type="InterPro" id="IPR036426">
    <property type="entry name" value="Bulb-type_lectin_dom_sf"/>
</dbReference>
<reference evidence="4 5" key="1">
    <citation type="submission" date="2019-12" db="EMBL/GenBank/DDBJ databases">
        <authorList>
            <person name="Alioto T."/>
            <person name="Alioto T."/>
            <person name="Gomez Garrido J."/>
        </authorList>
    </citation>
    <scope>NUCLEOTIDE SEQUENCE [LARGE SCALE GENOMIC DNA]</scope>
</reference>